<dbReference type="Proteomes" id="UP000546701">
    <property type="component" value="Unassembled WGS sequence"/>
</dbReference>
<feature type="transmembrane region" description="Helical" evidence="1">
    <location>
        <begin position="20"/>
        <end position="41"/>
    </location>
</feature>
<keyword evidence="2" id="KW-0966">Cell projection</keyword>
<evidence type="ECO:0000256" key="1">
    <source>
        <dbReference type="SAM" id="Phobius"/>
    </source>
</evidence>
<keyword evidence="2" id="KW-0282">Flagellum</keyword>
<gene>
    <name evidence="2" type="ORF">FHS99_000626</name>
</gene>
<dbReference type="AlphaFoldDB" id="A0A7W9BQK3"/>
<dbReference type="EMBL" id="JACIJR010000001">
    <property type="protein sequence ID" value="MBB5728170.1"/>
    <property type="molecule type" value="Genomic_DNA"/>
</dbReference>
<evidence type="ECO:0000313" key="3">
    <source>
        <dbReference type="Proteomes" id="UP000546701"/>
    </source>
</evidence>
<protein>
    <submittedName>
        <fullName evidence="2">Flagellar basal body-associated protein FliL</fullName>
    </submittedName>
</protein>
<keyword evidence="2" id="KW-0969">Cilium</keyword>
<keyword evidence="1" id="KW-0472">Membrane</keyword>
<evidence type="ECO:0000313" key="2">
    <source>
        <dbReference type="EMBL" id="MBB5728170.1"/>
    </source>
</evidence>
<proteinExistence type="predicted"/>
<keyword evidence="1" id="KW-0812">Transmembrane</keyword>
<comment type="caution">
    <text evidence="2">The sequence shown here is derived from an EMBL/GenBank/DDBJ whole genome shotgun (WGS) entry which is preliminary data.</text>
</comment>
<accession>A0A7W9BQK3</accession>
<reference evidence="2 3" key="1">
    <citation type="submission" date="2020-08" db="EMBL/GenBank/DDBJ databases">
        <title>Genomic Encyclopedia of Type Strains, Phase IV (KMG-IV): sequencing the most valuable type-strain genomes for metagenomic binning, comparative biology and taxonomic classification.</title>
        <authorList>
            <person name="Goeker M."/>
        </authorList>
    </citation>
    <scope>NUCLEOTIDE SEQUENCE [LARGE SCALE GENOMIC DNA]</scope>
    <source>
        <strain evidence="2 3">DSM 103336</strain>
    </source>
</reference>
<dbReference type="OrthoDB" id="7582968at2"/>
<name>A0A7W9BQK3_9SPHN</name>
<sequence length="100" mass="10266">MSDNYRNEPRRSGGAGRTIIIILVVAVLAVIAAVATGFLDFSSKGGALPKVEVNGGALPSVDADVGSIDVGTKNTTVEVPKVKTESETVEVPTLSVKKAN</sequence>
<dbReference type="RefSeq" id="WP_157174886.1">
    <property type="nucleotide sequence ID" value="NZ_BMJP01000001.1"/>
</dbReference>
<keyword evidence="3" id="KW-1185">Reference proteome</keyword>
<keyword evidence="1" id="KW-1133">Transmembrane helix</keyword>
<organism evidence="2 3">
    <name type="scientific">Sphingomonas prati</name>
    <dbReference type="NCBI Taxonomy" id="1843237"/>
    <lineage>
        <taxon>Bacteria</taxon>
        <taxon>Pseudomonadati</taxon>
        <taxon>Pseudomonadota</taxon>
        <taxon>Alphaproteobacteria</taxon>
        <taxon>Sphingomonadales</taxon>
        <taxon>Sphingomonadaceae</taxon>
        <taxon>Sphingomonas</taxon>
    </lineage>
</organism>